<feature type="signal peptide" evidence="10">
    <location>
        <begin position="1"/>
        <end position="29"/>
    </location>
</feature>
<dbReference type="Gene3D" id="2.60.40.1120">
    <property type="entry name" value="Carboxypeptidase-like, regulatory domain"/>
    <property type="match status" value="1"/>
</dbReference>
<keyword evidence="4 8" id="KW-0812">Transmembrane</keyword>
<evidence type="ECO:0000256" key="8">
    <source>
        <dbReference type="PROSITE-ProRule" id="PRU01360"/>
    </source>
</evidence>
<dbReference type="Gene3D" id="2.170.130.10">
    <property type="entry name" value="TonB-dependent receptor, plug domain"/>
    <property type="match status" value="1"/>
</dbReference>
<evidence type="ECO:0000256" key="9">
    <source>
        <dbReference type="RuleBase" id="RU003357"/>
    </source>
</evidence>
<dbReference type="OrthoDB" id="9768177at2"/>
<dbReference type="PROSITE" id="PS52016">
    <property type="entry name" value="TONB_DEPENDENT_REC_3"/>
    <property type="match status" value="1"/>
</dbReference>
<evidence type="ECO:0000256" key="5">
    <source>
        <dbReference type="ARBA" id="ARBA00023077"/>
    </source>
</evidence>
<keyword evidence="3 8" id="KW-1134">Transmembrane beta strand</keyword>
<dbReference type="SUPFAM" id="SSF56935">
    <property type="entry name" value="Porins"/>
    <property type="match status" value="1"/>
</dbReference>
<keyword evidence="2 8" id="KW-0813">Transport</keyword>
<comment type="similarity">
    <text evidence="8 9">Belongs to the TonB-dependent receptor family.</text>
</comment>
<evidence type="ECO:0000313" key="13">
    <source>
        <dbReference type="EMBL" id="SOD92138.1"/>
    </source>
</evidence>
<evidence type="ECO:0000256" key="3">
    <source>
        <dbReference type="ARBA" id="ARBA00022452"/>
    </source>
</evidence>
<evidence type="ECO:0000256" key="10">
    <source>
        <dbReference type="SAM" id="SignalP"/>
    </source>
</evidence>
<keyword evidence="6 8" id="KW-0472">Membrane</keyword>
<name>A0A286G9G1_9BACT</name>
<organism evidence="13 14">
    <name type="scientific">Spirosoma fluviale</name>
    <dbReference type="NCBI Taxonomy" id="1597977"/>
    <lineage>
        <taxon>Bacteria</taxon>
        <taxon>Pseudomonadati</taxon>
        <taxon>Bacteroidota</taxon>
        <taxon>Cytophagia</taxon>
        <taxon>Cytophagales</taxon>
        <taxon>Cytophagaceae</taxon>
        <taxon>Spirosoma</taxon>
    </lineage>
</organism>
<keyword evidence="14" id="KW-1185">Reference proteome</keyword>
<accession>A0A286G9G1</accession>
<keyword evidence="5 9" id="KW-0798">TonB box</keyword>
<dbReference type="InterPro" id="IPR037066">
    <property type="entry name" value="Plug_dom_sf"/>
</dbReference>
<gene>
    <name evidence="13" type="ORF">SAMN06269250_3819</name>
</gene>
<evidence type="ECO:0000256" key="4">
    <source>
        <dbReference type="ARBA" id="ARBA00022692"/>
    </source>
</evidence>
<dbReference type="GO" id="GO:0009279">
    <property type="term" value="C:cell outer membrane"/>
    <property type="evidence" value="ECO:0007669"/>
    <property type="project" value="UniProtKB-SubCell"/>
</dbReference>
<evidence type="ECO:0000256" key="2">
    <source>
        <dbReference type="ARBA" id="ARBA00022448"/>
    </source>
</evidence>
<dbReference type="RefSeq" id="WP_097127461.1">
    <property type="nucleotide sequence ID" value="NZ_OCNH01000003.1"/>
</dbReference>
<evidence type="ECO:0000256" key="7">
    <source>
        <dbReference type="ARBA" id="ARBA00023237"/>
    </source>
</evidence>
<dbReference type="InterPro" id="IPR039426">
    <property type="entry name" value="TonB-dep_rcpt-like"/>
</dbReference>
<dbReference type="InterPro" id="IPR023996">
    <property type="entry name" value="TonB-dep_OMP_SusC/RagA"/>
</dbReference>
<dbReference type="InterPro" id="IPR012910">
    <property type="entry name" value="Plug_dom"/>
</dbReference>
<evidence type="ECO:0000259" key="11">
    <source>
        <dbReference type="Pfam" id="PF00593"/>
    </source>
</evidence>
<dbReference type="InterPro" id="IPR000531">
    <property type="entry name" value="Beta-barrel_TonB"/>
</dbReference>
<dbReference type="NCBIfam" id="TIGR04056">
    <property type="entry name" value="OMP_RagA_SusC"/>
    <property type="match status" value="1"/>
</dbReference>
<dbReference type="Pfam" id="PF07715">
    <property type="entry name" value="Plug"/>
    <property type="match status" value="1"/>
</dbReference>
<feature type="chain" id="PRO_5013035685" evidence="10">
    <location>
        <begin position="30"/>
        <end position="1117"/>
    </location>
</feature>
<dbReference type="NCBIfam" id="TIGR04057">
    <property type="entry name" value="SusC_RagA_signa"/>
    <property type="match status" value="1"/>
</dbReference>
<dbReference type="Pfam" id="PF00593">
    <property type="entry name" value="TonB_dep_Rec_b-barrel"/>
    <property type="match status" value="1"/>
</dbReference>
<evidence type="ECO:0000313" key="14">
    <source>
        <dbReference type="Proteomes" id="UP000219452"/>
    </source>
</evidence>
<evidence type="ECO:0000256" key="6">
    <source>
        <dbReference type="ARBA" id="ARBA00023136"/>
    </source>
</evidence>
<keyword evidence="7 8" id="KW-0998">Cell outer membrane</keyword>
<dbReference type="InterPro" id="IPR023997">
    <property type="entry name" value="TonB-dep_OMP_SusC/RagA_CS"/>
</dbReference>
<reference evidence="14" key="1">
    <citation type="submission" date="2017-09" db="EMBL/GenBank/DDBJ databases">
        <authorList>
            <person name="Varghese N."/>
            <person name="Submissions S."/>
        </authorList>
    </citation>
    <scope>NUCLEOTIDE SEQUENCE [LARGE SCALE GENOMIC DNA]</scope>
    <source>
        <strain evidence="14">DSM 29961</strain>
    </source>
</reference>
<evidence type="ECO:0000256" key="1">
    <source>
        <dbReference type="ARBA" id="ARBA00004571"/>
    </source>
</evidence>
<feature type="domain" description="TonB-dependent receptor plug" evidence="12">
    <location>
        <begin position="124"/>
        <end position="229"/>
    </location>
</feature>
<feature type="domain" description="TonB-dependent receptor-like beta-barrel" evidence="11">
    <location>
        <begin position="479"/>
        <end position="836"/>
    </location>
</feature>
<comment type="subcellular location">
    <subcellularLocation>
        <location evidence="1 8">Cell outer membrane</location>
        <topology evidence="1 8">Multi-pass membrane protein</topology>
    </subcellularLocation>
</comment>
<dbReference type="InterPro" id="IPR036942">
    <property type="entry name" value="Beta-barrel_TonB_sf"/>
</dbReference>
<evidence type="ECO:0000259" key="12">
    <source>
        <dbReference type="Pfam" id="PF07715"/>
    </source>
</evidence>
<protein>
    <submittedName>
        <fullName evidence="13">TonB-linked outer membrane protein, SusC/RagA family</fullName>
    </submittedName>
</protein>
<keyword evidence="10" id="KW-0732">Signal</keyword>
<dbReference type="AlphaFoldDB" id="A0A286G9G1"/>
<dbReference type="EMBL" id="OCNH01000003">
    <property type="protein sequence ID" value="SOD92138.1"/>
    <property type="molecule type" value="Genomic_DNA"/>
</dbReference>
<dbReference type="Gene3D" id="2.40.170.20">
    <property type="entry name" value="TonB-dependent receptor, beta-barrel domain"/>
    <property type="match status" value="1"/>
</dbReference>
<dbReference type="Proteomes" id="UP000219452">
    <property type="component" value="Unassembled WGS sequence"/>
</dbReference>
<dbReference type="SUPFAM" id="SSF49464">
    <property type="entry name" value="Carboxypeptidase regulatory domain-like"/>
    <property type="match status" value="1"/>
</dbReference>
<dbReference type="Pfam" id="PF13715">
    <property type="entry name" value="CarbopepD_reg_2"/>
    <property type="match status" value="1"/>
</dbReference>
<sequence length="1117" mass="121969">MRLSVTYPRKYRYYVVLIICWLTSVGAWAQTTTLSGSVRDVRTNELLPGVNITVRGTNRGTVTNQDGQFSLPVKKGDVLVVSLISMSTQEVVIENQTTLDVKLTESAKSLDEVVVVGYGQQSRKTLTGAVSTIDQTVFKSVPRTNVGTALQGTAPGLRVQQTTGQPGATPTIVFRGGTDFNGSGSPLVVLDGVIVPSLFGINMEDVESIDLLKDAASAAIYGARASNGVILVTTKKGKKGRTSVTYSFKRANNYIRRNPLEYMSASDYILWNRRGIASRYAAAQADNNTAEMNNARNQLTGAWGWGVNSGWTAPDGKYSTQLVSNSNRNLLTDPQYSLLIDKNPFNANQTDSLLYRSTSQRQLEDLILQQGVLNEHYLNVSGGNDQGNFALGVGSIRDAGTLIGSSLSRMNMNFNGGLNVGKNLVVSLNMSGYSAKTTPSFISADASGGLQGGVVQRFAGIAPTVRLTNDQTGAILPGVDAVWLGNPAYFKDKFFNQTLEQRYAGGLNLEYTILPGLKALASASGFYRYTTAESFTKAYVNGTGGALVNTRNASFTNQRASQYTYNAFLQYNKDFGKHTVSALAGGEFFESRVYDYGATANLAATDFIPWLSASTAAVGVPTSSFSSWQRLASVIGRVNYTFANTYLLNVNLRYDGTSKLITNQYGFFPGVSLGWNMHYADFFANSFLRRYVSTLKPRISFGENGSINPLNSAGQPLIGDYATIPQYGSVGTYSGQPGFAASGITNTNLKWERANTLNFGVDVGLLNNRVTVIADYFVRNVYDKITSLTIPGWTGFSSYVTNLGQLQNRGIELEVRANVLKPTSADGVSWTVSANLFHVKNFAKKLPNNGLDLNRQGAVQIFDPAQNKLVWVGGLQEGKRVGLDEIYAPIYDGIYTSQAQLDERANLLNTYLPYTNKRIKLLGDARWRDTDKNDTLDYRDNVFVGRTTPTIQGGFSSNLSWKGFNLYGQFDYSLGFVIVNQSYLRGMSQVQGSQNGPVDITKTWSPENPTGTLPRYYWANYGRNYFTDAGGNTTAPANFWQKGDYLAMREVTLSYDMPAKLLERVARNRVKSLRVFLTGSNLVYITGYNGTFPEVGGNDVGRFPLPRTATLGATISL</sequence>
<dbReference type="InterPro" id="IPR008969">
    <property type="entry name" value="CarboxyPept-like_regulatory"/>
</dbReference>
<proteinExistence type="inferred from homology"/>